<gene>
    <name evidence="1" type="ORF">NEICINOT_04375</name>
</gene>
<accession>D0W3Y2</accession>
<name>D0W3Y2_NEICI</name>
<reference evidence="1 2" key="1">
    <citation type="submission" date="2009-10" db="EMBL/GenBank/DDBJ databases">
        <authorList>
            <person name="Weinstock G."/>
            <person name="Sodergren E."/>
            <person name="Clifton S."/>
            <person name="Fulton L."/>
            <person name="Fulton B."/>
            <person name="Courtney L."/>
            <person name="Fronick C."/>
            <person name="Harrison M."/>
            <person name="Strong C."/>
            <person name="Farmer C."/>
            <person name="Delahaunty K."/>
            <person name="Markovic C."/>
            <person name="Hall O."/>
            <person name="Minx P."/>
            <person name="Tomlinson C."/>
            <person name="Mitreva M."/>
            <person name="Nelson J."/>
            <person name="Hou S."/>
            <person name="Wollam A."/>
            <person name="Pepin K.H."/>
            <person name="Johnson M."/>
            <person name="Bhonagiri V."/>
            <person name="Nash W.E."/>
            <person name="Warren W."/>
            <person name="Chinwalla A."/>
            <person name="Mardis E.R."/>
            <person name="Wilson R.K."/>
        </authorList>
    </citation>
    <scope>NUCLEOTIDE SEQUENCE [LARGE SCALE GENOMIC DNA]</scope>
    <source>
        <strain evidence="1 2">ATCC 14685</strain>
    </source>
</reference>
<organism evidence="1 2">
    <name type="scientific">Neisseria cinerea ATCC 14685</name>
    <dbReference type="NCBI Taxonomy" id="546262"/>
    <lineage>
        <taxon>Bacteria</taxon>
        <taxon>Pseudomonadati</taxon>
        <taxon>Pseudomonadota</taxon>
        <taxon>Betaproteobacteria</taxon>
        <taxon>Neisseriales</taxon>
        <taxon>Neisseriaceae</taxon>
        <taxon>Neisseria</taxon>
    </lineage>
</organism>
<dbReference type="AlphaFoldDB" id="D0W3Y2"/>
<dbReference type="STRING" id="546262.NEICINOT_04375"/>
<proteinExistence type="predicted"/>
<comment type="caution">
    <text evidence="1">The sequence shown here is derived from an EMBL/GenBank/DDBJ whole genome shotgun (WGS) entry which is preliminary data.</text>
</comment>
<evidence type="ECO:0000313" key="1">
    <source>
        <dbReference type="EMBL" id="EEZ71531.1"/>
    </source>
</evidence>
<dbReference type="EMBL" id="ACDY02000007">
    <property type="protein sequence ID" value="EEZ71531.1"/>
    <property type="molecule type" value="Genomic_DNA"/>
</dbReference>
<protein>
    <submittedName>
        <fullName evidence="1">Uncharacterized protein</fullName>
    </submittedName>
</protein>
<dbReference type="Proteomes" id="UP000003294">
    <property type="component" value="Unassembled WGS sequence"/>
</dbReference>
<evidence type="ECO:0000313" key="2">
    <source>
        <dbReference type="Proteomes" id="UP000003294"/>
    </source>
</evidence>
<sequence>MISSGGSIKKFDDEKSNVLKYCRFGHLNLINYKTITLHHNAKSTEY</sequence>